<dbReference type="Pfam" id="PF05679">
    <property type="entry name" value="CHGN"/>
    <property type="match status" value="1"/>
</dbReference>
<dbReference type="InterPro" id="IPR008428">
    <property type="entry name" value="Chond_GalNAc"/>
</dbReference>
<name>A0ABM1BBF6_LIMPO</name>
<feature type="transmembrane region" description="Helical" evidence="9">
    <location>
        <begin position="12"/>
        <end position="33"/>
    </location>
</feature>
<evidence type="ECO:0000256" key="8">
    <source>
        <dbReference type="ARBA" id="ARBA00023136"/>
    </source>
</evidence>
<keyword evidence="8 9" id="KW-0472">Membrane</keyword>
<evidence type="ECO:0000256" key="7">
    <source>
        <dbReference type="ARBA" id="ARBA00023034"/>
    </source>
</evidence>
<dbReference type="Proteomes" id="UP000694941">
    <property type="component" value="Unplaced"/>
</dbReference>
<dbReference type="RefSeq" id="XP_013778631.1">
    <property type="nucleotide sequence ID" value="XM_013923177.2"/>
</dbReference>
<gene>
    <name evidence="11" type="primary">LOC106463183</name>
</gene>
<dbReference type="Gene3D" id="3.90.550.50">
    <property type="match status" value="1"/>
</dbReference>
<keyword evidence="4 9" id="KW-0812">Transmembrane</keyword>
<dbReference type="GeneID" id="106463183"/>
<keyword evidence="5 9" id="KW-0735">Signal-anchor</keyword>
<accession>A0ABM1BBF6</accession>
<evidence type="ECO:0000313" key="10">
    <source>
        <dbReference type="Proteomes" id="UP000694941"/>
    </source>
</evidence>
<keyword evidence="10" id="KW-1185">Reference proteome</keyword>
<comment type="similarity">
    <text evidence="2 9">Belongs to the chondroitin N-acetylgalactosaminyltransferase family.</text>
</comment>
<reference evidence="11" key="1">
    <citation type="submission" date="2025-08" db="UniProtKB">
        <authorList>
            <consortium name="RefSeq"/>
        </authorList>
    </citation>
    <scope>IDENTIFICATION</scope>
    <source>
        <tissue evidence="11">Muscle</tissue>
    </source>
</reference>
<evidence type="ECO:0000256" key="5">
    <source>
        <dbReference type="ARBA" id="ARBA00022968"/>
    </source>
</evidence>
<dbReference type="EC" id="2.4.1.-" evidence="9"/>
<dbReference type="PANTHER" id="PTHR12369:SF13">
    <property type="entry name" value="HEXOSYLTRANSFERASE"/>
    <property type="match status" value="1"/>
</dbReference>
<proteinExistence type="inferred from homology"/>
<keyword evidence="6 9" id="KW-1133">Transmembrane helix</keyword>
<evidence type="ECO:0000256" key="1">
    <source>
        <dbReference type="ARBA" id="ARBA00004447"/>
    </source>
</evidence>
<evidence type="ECO:0000256" key="6">
    <source>
        <dbReference type="ARBA" id="ARBA00022989"/>
    </source>
</evidence>
<evidence type="ECO:0000256" key="4">
    <source>
        <dbReference type="ARBA" id="ARBA00022692"/>
    </source>
</evidence>
<organism evidence="10 11">
    <name type="scientific">Limulus polyphemus</name>
    <name type="common">Atlantic horseshoe crab</name>
    <dbReference type="NCBI Taxonomy" id="6850"/>
    <lineage>
        <taxon>Eukaryota</taxon>
        <taxon>Metazoa</taxon>
        <taxon>Ecdysozoa</taxon>
        <taxon>Arthropoda</taxon>
        <taxon>Chelicerata</taxon>
        <taxon>Merostomata</taxon>
        <taxon>Xiphosura</taxon>
        <taxon>Limulidae</taxon>
        <taxon>Limulus</taxon>
    </lineage>
</organism>
<evidence type="ECO:0000256" key="3">
    <source>
        <dbReference type="ARBA" id="ARBA00022679"/>
    </source>
</evidence>
<dbReference type="PANTHER" id="PTHR12369">
    <property type="entry name" value="CHONDROITIN SYNTHASE"/>
    <property type="match status" value="1"/>
</dbReference>
<comment type="subcellular location">
    <subcellularLocation>
        <location evidence="1 9">Golgi apparatus</location>
        <location evidence="1 9">Golgi stack membrane</location>
        <topology evidence="1 9">Single-pass type II membrane protein</topology>
    </subcellularLocation>
</comment>
<evidence type="ECO:0000256" key="2">
    <source>
        <dbReference type="ARBA" id="ARBA00009239"/>
    </source>
</evidence>
<protein>
    <recommendedName>
        <fullName evidence="9">Hexosyltransferase</fullName>
        <ecNumber evidence="9">2.4.1.-</ecNumber>
    </recommendedName>
</protein>
<dbReference type="InterPro" id="IPR051227">
    <property type="entry name" value="CS_glycosyltransferase"/>
</dbReference>
<evidence type="ECO:0000313" key="11">
    <source>
        <dbReference type="RefSeq" id="XP_013778631.1"/>
    </source>
</evidence>
<keyword evidence="3 9" id="KW-0808">Transferase</keyword>
<keyword evidence="7 9" id="KW-0333">Golgi apparatus</keyword>
<sequence>MNSLRIFYTTFLKYSYFFLGLSLGIGLAVFLSFTGASSNINKCLPNAYILRENTAKGWDILENFDDYEPIIDLQRKPNKPPQHQEKLNRLRPRYYSTELSIKEKLFVGIITNPQTVNVLGVAFNRTLSKHVKTLVYFLKESHPENLSNIFSLQTIIGFKDVSGEKVQLHILKYILDTFVNEYDFFFLVRDTTYVRGSKLLDFVNHLSISQDVYTGHVIHDEIKLNDYCSLNGGLLLSNSVIKKVGQSYTSCLKQSAFSNSQDALGRCITYVTGMSCRQEVQGKTFHAYVVNKDVKKTLQDMDAVDPKDFHVVFPVYNSKDHYQIHKYFSEKELSITHYSIKSVEEHIVQLAPLVPGRNSSVTWPLGLEPHFKPESRFDVISWNHFNGTHKFLDPTDPQVVSRLVGVKQTDTIAILNDCLQWLQKKYGKVFSSQVLENGYWRIDPTRGMEYLMDIKLLNNKQNKIVQKRLEIVRPLNKIEIIPVPYVTEHTRIALVTVVKADEITYAKEFLSEYEVACLEKQENSALLLVFLYGPNDPGKGSKDDVFGQLKSLISFYNNRYRAGGAKIAWLSVKTDIREPPDFAVMDLVCRKLTPESIVLLGNLKMEIRTDYLNRVRMNTILGFQVFFPIPFVQYHPKVQGTTSKNFEIKKDLGHFDIHSYQSMSFYISDYIAARTLIKKEVPFVKTDRDLKNERLYNLEYGIFDMFVRSKLCHVLRAIEPELRIKYRTLSCSLDLNHEAYQQCLHSKKESLGSKSQLAKLILKKEMIQSEQTR</sequence>
<evidence type="ECO:0000256" key="9">
    <source>
        <dbReference type="RuleBase" id="RU364016"/>
    </source>
</evidence>